<dbReference type="FunFam" id="3.30.2310.20:FF:000003">
    <property type="entry name" value="Type II toxin-antitoxin system YafQ family toxin"/>
    <property type="match status" value="1"/>
</dbReference>
<sequence length="92" mass="10863">MMKYEIIRTAQFKKDYKLSKKRGKDLNMLLKAIEMLANGKKLPEKFKDHQLSGGYIGYRECHIQPDWLLIYKLTEKELVLTLTRTGTHSDLF</sequence>
<dbReference type="SUPFAM" id="SSF143011">
    <property type="entry name" value="RelE-like"/>
    <property type="match status" value="1"/>
</dbReference>
<dbReference type="PANTHER" id="PTHR40588:SF1">
    <property type="entry name" value="MRNA INTERFERASE TOXIN YAFQ"/>
    <property type="match status" value="1"/>
</dbReference>
<dbReference type="Gene3D" id="3.30.2310.20">
    <property type="entry name" value="RelE-like"/>
    <property type="match status" value="1"/>
</dbReference>
<evidence type="ECO:0000313" key="5">
    <source>
        <dbReference type="Proteomes" id="UP000184052"/>
    </source>
</evidence>
<dbReference type="EMBL" id="FQZL01000010">
    <property type="protein sequence ID" value="SHJ06817.1"/>
    <property type="molecule type" value="Genomic_DNA"/>
</dbReference>
<dbReference type="NCBIfam" id="TIGR02385">
    <property type="entry name" value="RelE_StbE"/>
    <property type="match status" value="1"/>
</dbReference>
<evidence type="ECO:0000256" key="3">
    <source>
        <dbReference type="PIRSR" id="PIRSR006156-1"/>
    </source>
</evidence>
<dbReference type="NCBIfam" id="TIGR00053">
    <property type="entry name" value="YafQ family addiction module toxin"/>
    <property type="match status" value="1"/>
</dbReference>
<dbReference type="AlphaFoldDB" id="A0A1M6GAB8"/>
<comment type="similarity">
    <text evidence="2">Belongs to the RelE toxin family. YafQ subfamily.</text>
</comment>
<dbReference type="Pfam" id="PF15738">
    <property type="entry name" value="YafQ_toxin"/>
    <property type="match status" value="1"/>
</dbReference>
<feature type="active site" description="Proton donor" evidence="3">
    <location>
        <position position="88"/>
    </location>
</feature>
<proteinExistence type="inferred from homology"/>
<dbReference type="STRING" id="1121476.SAMN02745751_01667"/>
<dbReference type="InterPro" id="IPR007712">
    <property type="entry name" value="RelE/ParE_toxin"/>
</dbReference>
<keyword evidence="5" id="KW-1185">Reference proteome</keyword>
<keyword evidence="1" id="KW-1277">Toxin-antitoxin system</keyword>
<dbReference type="InterPro" id="IPR035093">
    <property type="entry name" value="RelE/ParE_toxin_dom_sf"/>
</dbReference>
<dbReference type="Proteomes" id="UP000184052">
    <property type="component" value="Unassembled WGS sequence"/>
</dbReference>
<evidence type="ECO:0000256" key="1">
    <source>
        <dbReference type="ARBA" id="ARBA00022649"/>
    </source>
</evidence>
<reference evidence="4 5" key="1">
    <citation type="submission" date="2016-11" db="EMBL/GenBank/DDBJ databases">
        <authorList>
            <person name="Jaros S."/>
            <person name="Januszkiewicz K."/>
            <person name="Wedrychowicz H."/>
        </authorList>
    </citation>
    <scope>NUCLEOTIDE SEQUENCE [LARGE SCALE GENOMIC DNA]</scope>
    <source>
        <strain evidence="4 5">DSM 17477</strain>
    </source>
</reference>
<dbReference type="GO" id="GO:0004521">
    <property type="term" value="F:RNA endonuclease activity"/>
    <property type="evidence" value="ECO:0007669"/>
    <property type="project" value="TreeGrafter"/>
</dbReference>
<name>A0A1M6GAB8_9FIRM</name>
<evidence type="ECO:0000256" key="2">
    <source>
        <dbReference type="ARBA" id="ARBA00061366"/>
    </source>
</evidence>
<evidence type="ECO:0000313" key="4">
    <source>
        <dbReference type="EMBL" id="SHJ06817.1"/>
    </source>
</evidence>
<dbReference type="GO" id="GO:0006402">
    <property type="term" value="P:mRNA catabolic process"/>
    <property type="evidence" value="ECO:0007669"/>
    <property type="project" value="TreeGrafter"/>
</dbReference>
<dbReference type="PANTHER" id="PTHR40588">
    <property type="entry name" value="MRNA INTERFERASE TOXIN YAFQ"/>
    <property type="match status" value="1"/>
</dbReference>
<dbReference type="GO" id="GO:0006415">
    <property type="term" value="P:translational termination"/>
    <property type="evidence" value="ECO:0007669"/>
    <property type="project" value="TreeGrafter"/>
</dbReference>
<dbReference type="InterPro" id="IPR004386">
    <property type="entry name" value="Toxin_YafQ-like"/>
</dbReference>
<protein>
    <submittedName>
        <fullName evidence="4">mRNA interferase YafQ</fullName>
    </submittedName>
</protein>
<gene>
    <name evidence="4" type="ORF">SAMN02745751_01667</name>
</gene>
<accession>A0A1M6GAB8</accession>
<dbReference type="PIRSF" id="PIRSF006156">
    <property type="entry name" value="YafQ"/>
    <property type="match status" value="1"/>
</dbReference>
<organism evidence="4 5">
    <name type="scientific">Dethiosulfatibacter aminovorans DSM 17477</name>
    <dbReference type="NCBI Taxonomy" id="1121476"/>
    <lineage>
        <taxon>Bacteria</taxon>
        <taxon>Bacillati</taxon>
        <taxon>Bacillota</taxon>
        <taxon>Tissierellia</taxon>
        <taxon>Dethiosulfatibacter</taxon>
    </lineage>
</organism>